<dbReference type="EMBL" id="CP110438">
    <property type="protein sequence ID" value="WAQ93371.1"/>
    <property type="molecule type" value="Genomic_DNA"/>
</dbReference>
<evidence type="ECO:0000313" key="2">
    <source>
        <dbReference type="EMBL" id="WAQ93371.1"/>
    </source>
</evidence>
<feature type="region of interest" description="Disordered" evidence="1">
    <location>
        <begin position="1"/>
        <end position="113"/>
    </location>
</feature>
<dbReference type="RefSeq" id="XP_053028926.1">
    <property type="nucleotide sequence ID" value="XM_053164969.1"/>
</dbReference>
<dbReference type="GeneID" id="77805864"/>
<feature type="compositionally biased region" description="Polar residues" evidence="1">
    <location>
        <begin position="7"/>
        <end position="20"/>
    </location>
</feature>
<protein>
    <submittedName>
        <fullName evidence="2">Uncharacterized protein</fullName>
    </submittedName>
</protein>
<dbReference type="Proteomes" id="UP001164743">
    <property type="component" value="Chromosome 18A"/>
</dbReference>
<feature type="compositionally biased region" description="Polar residues" evidence="1">
    <location>
        <begin position="34"/>
        <end position="46"/>
    </location>
</feature>
<evidence type="ECO:0000256" key="1">
    <source>
        <dbReference type="SAM" id="MobiDB-lite"/>
    </source>
</evidence>
<organism evidence="2 3">
    <name type="scientific">Puccinia triticina</name>
    <dbReference type="NCBI Taxonomy" id="208348"/>
    <lineage>
        <taxon>Eukaryota</taxon>
        <taxon>Fungi</taxon>
        <taxon>Dikarya</taxon>
        <taxon>Basidiomycota</taxon>
        <taxon>Pucciniomycotina</taxon>
        <taxon>Pucciniomycetes</taxon>
        <taxon>Pucciniales</taxon>
        <taxon>Pucciniaceae</taxon>
        <taxon>Puccinia</taxon>
    </lineage>
</organism>
<accession>A0ABY7DAI5</accession>
<proteinExistence type="predicted"/>
<gene>
    <name evidence="2" type="ORF">PtA15_18A431</name>
</gene>
<evidence type="ECO:0000313" key="3">
    <source>
        <dbReference type="Proteomes" id="UP001164743"/>
    </source>
</evidence>
<feature type="compositionally biased region" description="Polar residues" evidence="1">
    <location>
        <begin position="55"/>
        <end position="70"/>
    </location>
</feature>
<reference evidence="2" key="1">
    <citation type="submission" date="2022-10" db="EMBL/GenBank/DDBJ databases">
        <title>Puccinia triticina Genome sequencing and assembly.</title>
        <authorList>
            <person name="Li C."/>
        </authorList>
    </citation>
    <scope>NUCLEOTIDE SEQUENCE</scope>
    <source>
        <strain evidence="2">Pt15</strain>
    </source>
</reference>
<sequence length="144" mass="16115">MVRSSSRRLSGQSTRASTPVNARRSVRQEEQRNSESIPSCQPTPSQKFRPRKRVSSTSSIARKQGSTSALIPQKSRRKSKKSAIDDSEPDETLPLLDLAQDSDEDNSKVTKRTKKNQAANLTEFDDINIYFELPTYGEGEVSLL</sequence>
<name>A0ABY7DAI5_9BASI</name>
<keyword evidence="3" id="KW-1185">Reference proteome</keyword>